<evidence type="ECO:0000313" key="15">
    <source>
        <dbReference type="EnsemblMetazoa" id="CapteP180633"/>
    </source>
</evidence>
<evidence type="ECO:0000256" key="7">
    <source>
        <dbReference type="ARBA" id="ARBA00022840"/>
    </source>
</evidence>
<dbReference type="OMA" id="YEEHRVI"/>
<dbReference type="STRING" id="283909.R7T447"/>
<evidence type="ECO:0000256" key="8">
    <source>
        <dbReference type="ARBA" id="ARBA00047811"/>
    </source>
</evidence>
<dbReference type="GO" id="GO:0030332">
    <property type="term" value="F:cyclin binding"/>
    <property type="evidence" value="ECO:0007669"/>
    <property type="project" value="TreeGrafter"/>
</dbReference>
<gene>
    <name evidence="14" type="ORF">CAPTEDRAFT_180633</name>
</gene>
<dbReference type="GO" id="GO:0004693">
    <property type="term" value="F:cyclin-dependent protein serine/threonine kinase activity"/>
    <property type="evidence" value="ECO:0007669"/>
    <property type="project" value="UniProtKB-EC"/>
</dbReference>
<comment type="catalytic activity">
    <reaction evidence="8">
        <text>L-threonyl-[protein] + ATP = O-phospho-L-threonyl-[protein] + ADP + H(+)</text>
        <dbReference type="Rhea" id="RHEA:46608"/>
        <dbReference type="Rhea" id="RHEA-COMP:11060"/>
        <dbReference type="Rhea" id="RHEA-COMP:11605"/>
        <dbReference type="ChEBI" id="CHEBI:15378"/>
        <dbReference type="ChEBI" id="CHEBI:30013"/>
        <dbReference type="ChEBI" id="CHEBI:30616"/>
        <dbReference type="ChEBI" id="CHEBI:61977"/>
        <dbReference type="ChEBI" id="CHEBI:456216"/>
        <dbReference type="EC" id="2.7.11.22"/>
    </reaction>
</comment>
<dbReference type="Gene3D" id="3.30.200.20">
    <property type="entry name" value="Phosphorylase Kinase, domain 1"/>
    <property type="match status" value="1"/>
</dbReference>
<dbReference type="GO" id="GO:0000082">
    <property type="term" value="P:G1/S transition of mitotic cell cycle"/>
    <property type="evidence" value="ECO:0007669"/>
    <property type="project" value="TreeGrafter"/>
</dbReference>
<evidence type="ECO:0000256" key="4">
    <source>
        <dbReference type="ARBA" id="ARBA00022679"/>
    </source>
</evidence>
<dbReference type="InterPro" id="IPR017441">
    <property type="entry name" value="Protein_kinase_ATP_BS"/>
</dbReference>
<feature type="binding site" evidence="10">
    <location>
        <position position="43"/>
    </location>
    <ligand>
        <name>ATP</name>
        <dbReference type="ChEBI" id="CHEBI:30616"/>
    </ligand>
</feature>
<dbReference type="GO" id="GO:0005524">
    <property type="term" value="F:ATP binding"/>
    <property type="evidence" value="ECO:0007669"/>
    <property type="project" value="UniProtKB-UniRule"/>
</dbReference>
<feature type="domain" description="Protein kinase" evidence="13">
    <location>
        <begin position="13"/>
        <end position="302"/>
    </location>
</feature>
<evidence type="ECO:0000256" key="5">
    <source>
        <dbReference type="ARBA" id="ARBA00022741"/>
    </source>
</evidence>
<reference evidence="14 16" key="2">
    <citation type="journal article" date="2013" name="Nature">
        <title>Insights into bilaterian evolution from three spiralian genomes.</title>
        <authorList>
            <person name="Simakov O."/>
            <person name="Marletaz F."/>
            <person name="Cho S.J."/>
            <person name="Edsinger-Gonzales E."/>
            <person name="Havlak P."/>
            <person name="Hellsten U."/>
            <person name="Kuo D.H."/>
            <person name="Larsson T."/>
            <person name="Lv J."/>
            <person name="Arendt D."/>
            <person name="Savage R."/>
            <person name="Osoegawa K."/>
            <person name="de Jong P."/>
            <person name="Grimwood J."/>
            <person name="Chapman J.A."/>
            <person name="Shapiro H."/>
            <person name="Aerts A."/>
            <person name="Otillar R.P."/>
            <person name="Terry A.Y."/>
            <person name="Boore J.L."/>
            <person name="Grigoriev I.V."/>
            <person name="Lindberg D.R."/>
            <person name="Seaver E.C."/>
            <person name="Weisblat D.A."/>
            <person name="Putnam N.H."/>
            <person name="Rokhsar D.S."/>
        </authorList>
    </citation>
    <scope>NUCLEOTIDE SEQUENCE</scope>
    <source>
        <strain evidence="14 16">I ESC-2004</strain>
    </source>
</reference>
<evidence type="ECO:0000259" key="13">
    <source>
        <dbReference type="PROSITE" id="PS50011"/>
    </source>
</evidence>
<dbReference type="InterPro" id="IPR008271">
    <property type="entry name" value="Ser/Thr_kinase_AS"/>
</dbReference>
<dbReference type="GO" id="GO:0000307">
    <property type="term" value="C:cyclin-dependent protein kinase holoenzyme complex"/>
    <property type="evidence" value="ECO:0007669"/>
    <property type="project" value="TreeGrafter"/>
</dbReference>
<name>R7T447_CAPTE</name>
<reference evidence="15" key="3">
    <citation type="submission" date="2015-06" db="UniProtKB">
        <authorList>
            <consortium name="EnsemblMetazoa"/>
        </authorList>
    </citation>
    <scope>IDENTIFICATION</scope>
</reference>
<evidence type="ECO:0000256" key="12">
    <source>
        <dbReference type="SAM" id="MobiDB-lite"/>
    </source>
</evidence>
<dbReference type="Gene3D" id="1.10.510.10">
    <property type="entry name" value="Transferase(Phosphotransferase) domain 1"/>
    <property type="match status" value="1"/>
</dbReference>
<keyword evidence="4" id="KW-0808">Transferase</keyword>
<evidence type="ECO:0000313" key="16">
    <source>
        <dbReference type="Proteomes" id="UP000014760"/>
    </source>
</evidence>
<dbReference type="GO" id="GO:0005737">
    <property type="term" value="C:cytoplasm"/>
    <property type="evidence" value="ECO:0007669"/>
    <property type="project" value="TreeGrafter"/>
</dbReference>
<keyword evidence="16" id="KW-1185">Reference proteome</keyword>
<evidence type="ECO:0000256" key="2">
    <source>
        <dbReference type="ARBA" id="ARBA00012425"/>
    </source>
</evidence>
<keyword evidence="6" id="KW-0418">Kinase</keyword>
<dbReference type="FunFam" id="3.30.200.20:FF:000124">
    <property type="entry name" value="Cyclin-dependent kinase 4"/>
    <property type="match status" value="1"/>
</dbReference>
<dbReference type="SUPFAM" id="SSF56112">
    <property type="entry name" value="Protein kinase-like (PK-like)"/>
    <property type="match status" value="1"/>
</dbReference>
<evidence type="ECO:0000313" key="14">
    <source>
        <dbReference type="EMBL" id="ELT87657.1"/>
    </source>
</evidence>
<keyword evidence="5 10" id="KW-0547">Nucleotide-binding</keyword>
<dbReference type="InterPro" id="IPR050108">
    <property type="entry name" value="CDK"/>
</dbReference>
<proteinExistence type="inferred from homology"/>
<dbReference type="CDD" id="cd07838">
    <property type="entry name" value="STKc_CDK4_6_like"/>
    <property type="match status" value="1"/>
</dbReference>
<dbReference type="PROSITE" id="PS50011">
    <property type="entry name" value="PROTEIN_KINASE_DOM"/>
    <property type="match status" value="1"/>
</dbReference>
<dbReference type="Proteomes" id="UP000014760">
    <property type="component" value="Unassembled WGS sequence"/>
</dbReference>
<dbReference type="GO" id="GO:0010468">
    <property type="term" value="P:regulation of gene expression"/>
    <property type="evidence" value="ECO:0007669"/>
    <property type="project" value="TreeGrafter"/>
</dbReference>
<feature type="region of interest" description="Disordered" evidence="12">
    <location>
        <begin position="337"/>
        <end position="365"/>
    </location>
</feature>
<dbReference type="GO" id="GO:0007165">
    <property type="term" value="P:signal transduction"/>
    <property type="evidence" value="ECO:0007669"/>
    <property type="project" value="TreeGrafter"/>
</dbReference>
<comment type="catalytic activity">
    <reaction evidence="9">
        <text>L-seryl-[protein] + ATP = O-phospho-L-seryl-[protein] + ADP + H(+)</text>
        <dbReference type="Rhea" id="RHEA:17989"/>
        <dbReference type="Rhea" id="RHEA-COMP:9863"/>
        <dbReference type="Rhea" id="RHEA-COMP:11604"/>
        <dbReference type="ChEBI" id="CHEBI:15378"/>
        <dbReference type="ChEBI" id="CHEBI:29999"/>
        <dbReference type="ChEBI" id="CHEBI:30616"/>
        <dbReference type="ChEBI" id="CHEBI:83421"/>
        <dbReference type="ChEBI" id="CHEBI:456216"/>
        <dbReference type="EC" id="2.7.11.22"/>
    </reaction>
</comment>
<accession>R7T447</accession>
<evidence type="ECO:0000256" key="9">
    <source>
        <dbReference type="ARBA" id="ARBA00048367"/>
    </source>
</evidence>
<dbReference type="InterPro" id="IPR011009">
    <property type="entry name" value="Kinase-like_dom_sf"/>
</dbReference>
<dbReference type="EC" id="2.7.11.22" evidence="2"/>
<evidence type="ECO:0000256" key="3">
    <source>
        <dbReference type="ARBA" id="ARBA00022527"/>
    </source>
</evidence>
<keyword evidence="7 10" id="KW-0067">ATP-binding</keyword>
<dbReference type="FunFam" id="1.10.510.10:FF:000624">
    <property type="entry name" value="Mitogen-activated protein kinase"/>
    <property type="match status" value="1"/>
</dbReference>
<dbReference type="AlphaFoldDB" id="R7T447"/>
<dbReference type="GO" id="GO:0005634">
    <property type="term" value="C:nucleus"/>
    <property type="evidence" value="ECO:0007669"/>
    <property type="project" value="TreeGrafter"/>
</dbReference>
<protein>
    <recommendedName>
        <fullName evidence="2">cyclin-dependent kinase</fullName>
        <ecNumber evidence="2">2.7.11.22</ecNumber>
    </recommendedName>
</protein>
<comment type="similarity">
    <text evidence="1">Belongs to the protein kinase superfamily. CMGC Ser/Thr protein kinase family. CDC2/CDKX subfamily.</text>
</comment>
<keyword evidence="3 11" id="KW-0723">Serine/threonine-protein kinase</keyword>
<organism evidence="14">
    <name type="scientific">Capitella teleta</name>
    <name type="common">Polychaete worm</name>
    <dbReference type="NCBI Taxonomy" id="283909"/>
    <lineage>
        <taxon>Eukaryota</taxon>
        <taxon>Metazoa</taxon>
        <taxon>Spiralia</taxon>
        <taxon>Lophotrochozoa</taxon>
        <taxon>Annelida</taxon>
        <taxon>Polychaeta</taxon>
        <taxon>Sedentaria</taxon>
        <taxon>Scolecida</taxon>
        <taxon>Capitellidae</taxon>
        <taxon>Capitella</taxon>
    </lineage>
</organism>
<evidence type="ECO:0000256" key="6">
    <source>
        <dbReference type="ARBA" id="ARBA00022777"/>
    </source>
</evidence>
<dbReference type="InterPro" id="IPR000719">
    <property type="entry name" value="Prot_kinase_dom"/>
</dbReference>
<dbReference type="PANTHER" id="PTHR24056:SF472">
    <property type="entry name" value="CYCLIN-DEPENDENT KINASE 4, ISOFORM A"/>
    <property type="match status" value="1"/>
</dbReference>
<dbReference type="PANTHER" id="PTHR24056">
    <property type="entry name" value="CELL DIVISION PROTEIN KINASE"/>
    <property type="match status" value="1"/>
</dbReference>
<dbReference type="EMBL" id="AMQN01015798">
    <property type="status" value="NOT_ANNOTATED_CDS"/>
    <property type="molecule type" value="Genomic_DNA"/>
</dbReference>
<dbReference type="EnsemblMetazoa" id="CapteT180633">
    <property type="protein sequence ID" value="CapteP180633"/>
    <property type="gene ID" value="CapteG180633"/>
</dbReference>
<dbReference type="Pfam" id="PF00069">
    <property type="entry name" value="Pkinase"/>
    <property type="match status" value="1"/>
</dbReference>
<reference evidence="16" key="1">
    <citation type="submission" date="2012-12" db="EMBL/GenBank/DDBJ databases">
        <authorList>
            <person name="Hellsten U."/>
            <person name="Grimwood J."/>
            <person name="Chapman J.A."/>
            <person name="Shapiro H."/>
            <person name="Aerts A."/>
            <person name="Otillar R.P."/>
            <person name="Terry A.Y."/>
            <person name="Boore J.L."/>
            <person name="Simakov O."/>
            <person name="Marletaz F."/>
            <person name="Cho S.-J."/>
            <person name="Edsinger-Gonzales E."/>
            <person name="Havlak P."/>
            <person name="Kuo D.-H."/>
            <person name="Larsson T."/>
            <person name="Lv J."/>
            <person name="Arendt D."/>
            <person name="Savage R."/>
            <person name="Osoegawa K."/>
            <person name="de Jong P."/>
            <person name="Lindberg D.R."/>
            <person name="Seaver E.C."/>
            <person name="Weisblat D.A."/>
            <person name="Putnam N.H."/>
            <person name="Grigoriev I.V."/>
            <person name="Rokhsar D.S."/>
        </authorList>
    </citation>
    <scope>NUCLEOTIDE SEQUENCE</scope>
    <source>
        <strain evidence="16">I ESC-2004</strain>
    </source>
</reference>
<dbReference type="SMART" id="SM00220">
    <property type="entry name" value="S_TKc"/>
    <property type="match status" value="1"/>
</dbReference>
<evidence type="ECO:0000256" key="1">
    <source>
        <dbReference type="ARBA" id="ARBA00006485"/>
    </source>
</evidence>
<sequence length="365" mass="41362">MMTQPSDYGERHYEIVAEIGRGAYGTVYKARDIYDAGKFVALKEIRIQTNSEEGVSMSTIREVAMLKQLENQPQHQHVVRLLDVCHGSRSLTEMRLMLVFEYIDQDLAKYLERTALAGLGPDRIQDLTLQMLKGVDFLHSNRIVHRDLKPQNILVTHGGMVKIADFGLARVYGFEMALTSVIVTLYYRAPEVLLKDAYGTAVDLWSCGCIFAELHSRRPLFSGNSESNQLLRIFEMMGLPSRSDWPINVSLPWTSFRNYPPQPIEKFVPDLTPLAKSLLMKMLIFDQSRRITAQDALRHPYFSTENDLLSFFPRVASQGQKQTENNNVVANCLEANENLDSSDEEGDHAKRRKHTHAAAAQAAAE</sequence>
<dbReference type="HOGENOM" id="CLU_000288_181_6_1"/>
<dbReference type="PROSITE" id="PS00108">
    <property type="entry name" value="PROTEIN_KINASE_ST"/>
    <property type="match status" value="1"/>
</dbReference>
<dbReference type="OrthoDB" id="1732493at2759"/>
<dbReference type="PROSITE" id="PS00107">
    <property type="entry name" value="PROTEIN_KINASE_ATP"/>
    <property type="match status" value="1"/>
</dbReference>
<dbReference type="FunCoup" id="R7T447">
    <property type="interactions" value="331"/>
</dbReference>
<dbReference type="EMBL" id="KB312231">
    <property type="protein sequence ID" value="ELT87657.1"/>
    <property type="molecule type" value="Genomic_DNA"/>
</dbReference>
<evidence type="ECO:0000256" key="11">
    <source>
        <dbReference type="RuleBase" id="RU000304"/>
    </source>
</evidence>
<evidence type="ECO:0000256" key="10">
    <source>
        <dbReference type="PROSITE-ProRule" id="PRU10141"/>
    </source>
</evidence>
<dbReference type="GO" id="GO:0010389">
    <property type="term" value="P:regulation of G2/M transition of mitotic cell cycle"/>
    <property type="evidence" value="ECO:0007669"/>
    <property type="project" value="TreeGrafter"/>
</dbReference>